<evidence type="ECO:0000313" key="3">
    <source>
        <dbReference type="Proteomes" id="UP000225108"/>
    </source>
</evidence>
<dbReference type="EMBL" id="PEBD01000008">
    <property type="protein sequence ID" value="PHV66567.1"/>
    <property type="molecule type" value="Genomic_DNA"/>
</dbReference>
<feature type="domain" description="DUF4440" evidence="1">
    <location>
        <begin position="19"/>
        <end position="131"/>
    </location>
</feature>
<sequence>MTQQTDRMAAPETADVNAIRRIIADVQEGFNNNDPVQMNLHLAEDAVVVNARGAVLSGRRAIEESTKDGLTSGFLRDATAYYELVDVTLLAQDVIVARKNAWSTSADARDGRPPEMNALYVFVRREGRWAIWRRQNTLVV</sequence>
<dbReference type="RefSeq" id="WP_099382604.1">
    <property type="nucleotide sequence ID" value="NZ_PEBD01000008.1"/>
</dbReference>
<reference evidence="2 3" key="1">
    <citation type="submission" date="2017-10" db="EMBL/GenBank/DDBJ databases">
        <title>The draft genome sequence of Williamsia sp. BULT 1.1 isolated from the semi-arid grassland soils from South Africa.</title>
        <authorList>
            <person name="Kabwe M.H."/>
            <person name="Govender N."/>
            <person name="Mutseka Lunga P."/>
            <person name="Vikram S."/>
            <person name="Makhalanyane T.P."/>
        </authorList>
    </citation>
    <scope>NUCLEOTIDE SEQUENCE [LARGE SCALE GENOMIC DNA]</scope>
    <source>
        <strain evidence="2 3">BULT 1.1</strain>
    </source>
</reference>
<dbReference type="InterPro" id="IPR027843">
    <property type="entry name" value="DUF4440"/>
</dbReference>
<evidence type="ECO:0000259" key="1">
    <source>
        <dbReference type="Pfam" id="PF14534"/>
    </source>
</evidence>
<dbReference type="InterPro" id="IPR011944">
    <property type="entry name" value="Steroid_delta5-4_isomerase"/>
</dbReference>
<dbReference type="Pfam" id="PF14534">
    <property type="entry name" value="DUF4440"/>
    <property type="match status" value="1"/>
</dbReference>
<protein>
    <submittedName>
        <fullName evidence="2">DUF4440 domain-containing protein</fullName>
    </submittedName>
</protein>
<dbReference type="AlphaFoldDB" id="A0A2G3PL65"/>
<comment type="caution">
    <text evidence="2">The sequence shown here is derived from an EMBL/GenBank/DDBJ whole genome shotgun (WGS) entry which is preliminary data.</text>
</comment>
<dbReference type="InterPro" id="IPR032710">
    <property type="entry name" value="NTF2-like_dom_sf"/>
</dbReference>
<proteinExistence type="predicted"/>
<dbReference type="Proteomes" id="UP000225108">
    <property type="component" value="Unassembled WGS sequence"/>
</dbReference>
<dbReference type="SUPFAM" id="SSF54427">
    <property type="entry name" value="NTF2-like"/>
    <property type="match status" value="1"/>
</dbReference>
<organism evidence="2 3">
    <name type="scientific">Williamsia marianensis</name>
    <dbReference type="NCBI Taxonomy" id="85044"/>
    <lineage>
        <taxon>Bacteria</taxon>
        <taxon>Bacillati</taxon>
        <taxon>Actinomycetota</taxon>
        <taxon>Actinomycetes</taxon>
        <taxon>Mycobacteriales</taxon>
        <taxon>Nocardiaceae</taxon>
        <taxon>Williamsia</taxon>
    </lineage>
</organism>
<dbReference type="Gene3D" id="3.10.450.50">
    <property type="match status" value="1"/>
</dbReference>
<name>A0A2G3PL65_WILMA</name>
<gene>
    <name evidence="2" type="ORF">CSW57_09635</name>
</gene>
<evidence type="ECO:0000313" key="2">
    <source>
        <dbReference type="EMBL" id="PHV66567.1"/>
    </source>
</evidence>
<accession>A0A2G3PL65</accession>
<dbReference type="NCBIfam" id="TIGR02246">
    <property type="entry name" value="SgcJ/EcaC family oxidoreductase"/>
    <property type="match status" value="1"/>
</dbReference>